<evidence type="ECO:0000256" key="1">
    <source>
        <dbReference type="ARBA" id="ARBA00022741"/>
    </source>
</evidence>
<dbReference type="InterPro" id="IPR003593">
    <property type="entry name" value="AAA+_ATPase"/>
</dbReference>
<feature type="transmembrane region" description="Helical" evidence="4">
    <location>
        <begin position="353"/>
        <end position="375"/>
    </location>
</feature>
<dbReference type="SMART" id="SM00382">
    <property type="entry name" value="AAA"/>
    <property type="match status" value="1"/>
</dbReference>
<dbReference type="RefSeq" id="WP_153340564.1">
    <property type="nucleotide sequence ID" value="NZ_WIVE01000002.1"/>
</dbReference>
<dbReference type="OrthoDB" id="9772862at2"/>
<feature type="region of interest" description="Disordered" evidence="3">
    <location>
        <begin position="254"/>
        <end position="279"/>
    </location>
</feature>
<proteinExistence type="predicted"/>
<dbReference type="GO" id="GO:0016887">
    <property type="term" value="F:ATP hydrolysis activity"/>
    <property type="evidence" value="ECO:0007669"/>
    <property type="project" value="InterPro"/>
</dbReference>
<feature type="domain" description="ABC transporter" evidence="5">
    <location>
        <begin position="13"/>
        <end position="252"/>
    </location>
</feature>
<keyword evidence="1" id="KW-0547">Nucleotide-binding</keyword>
<dbReference type="SUPFAM" id="SSF52540">
    <property type="entry name" value="P-loop containing nucleoside triphosphate hydrolases"/>
    <property type="match status" value="1"/>
</dbReference>
<evidence type="ECO:0000313" key="7">
    <source>
        <dbReference type="Proteomes" id="UP000434582"/>
    </source>
</evidence>
<feature type="transmembrane region" description="Helical" evidence="4">
    <location>
        <begin position="496"/>
        <end position="518"/>
    </location>
</feature>
<keyword evidence="7" id="KW-1185">Reference proteome</keyword>
<comment type="caution">
    <text evidence="6">The sequence shown here is derived from an EMBL/GenBank/DDBJ whole genome shotgun (WGS) entry which is preliminary data.</text>
</comment>
<dbReference type="InterPro" id="IPR015854">
    <property type="entry name" value="ABC_transpr_LolD-like"/>
</dbReference>
<reference evidence="6 7" key="1">
    <citation type="submission" date="2019-10" db="EMBL/GenBank/DDBJ databases">
        <title>Draft whole-genome sequence of the purple nonsulfur photosynthetic bacterium Roseospira navarrensis DSM 15114.</title>
        <authorList>
            <person name="Kyndt J.A."/>
            <person name="Meyer T.E."/>
        </authorList>
    </citation>
    <scope>NUCLEOTIDE SEQUENCE [LARGE SCALE GENOMIC DNA]</scope>
    <source>
        <strain evidence="6 7">DSM 15114</strain>
    </source>
</reference>
<dbReference type="InterPro" id="IPR003439">
    <property type="entry name" value="ABC_transporter-like_ATP-bd"/>
</dbReference>
<dbReference type="InterPro" id="IPR030802">
    <property type="entry name" value="Permease_MalE"/>
</dbReference>
<evidence type="ECO:0000313" key="6">
    <source>
        <dbReference type="EMBL" id="MQX35267.1"/>
    </source>
</evidence>
<evidence type="ECO:0000256" key="3">
    <source>
        <dbReference type="SAM" id="MobiDB-lite"/>
    </source>
</evidence>
<dbReference type="Pfam" id="PF00005">
    <property type="entry name" value="ABC_tran"/>
    <property type="match status" value="1"/>
</dbReference>
<dbReference type="PANTHER" id="PTHR24220">
    <property type="entry name" value="IMPORT ATP-BINDING PROTEIN"/>
    <property type="match status" value="1"/>
</dbReference>
<dbReference type="AlphaFoldDB" id="A0A7X1ZD92"/>
<organism evidence="6 7">
    <name type="scientific">Roseospira navarrensis</name>
    <dbReference type="NCBI Taxonomy" id="140058"/>
    <lineage>
        <taxon>Bacteria</taxon>
        <taxon>Pseudomonadati</taxon>
        <taxon>Pseudomonadota</taxon>
        <taxon>Alphaproteobacteria</taxon>
        <taxon>Rhodospirillales</taxon>
        <taxon>Rhodospirillaceae</taxon>
        <taxon>Roseospira</taxon>
    </lineage>
</organism>
<evidence type="ECO:0000256" key="2">
    <source>
        <dbReference type="ARBA" id="ARBA00022840"/>
    </source>
</evidence>
<dbReference type="PANTHER" id="PTHR24220:SF684">
    <property type="entry name" value="FE(3+) IONS IMPORT ATP-BINDING PROTEIN FBPC"/>
    <property type="match status" value="1"/>
</dbReference>
<keyword evidence="4" id="KW-1133">Transmembrane helix</keyword>
<keyword evidence="4" id="KW-0472">Membrane</keyword>
<sequence>MLDPASPAAPPVLRVADLTLCTPDGRPLLERVALTLRAGEIVVLTGPSGCGKSTLLRVLAGLGRPGDVAAGTAVTPTGAPVDLAAAPETARFGALVFQSLGLFEDLTVAENLAIVADHDGSDKTATPGSGESAAVAEALLAGLPRDRSPRLLSGGQQQRVAIARTVLSDRPVLLFDEPNAGLDAAAGRDLAGLIARVARETGRGVLIVAHHLEPFLPYAGQVLFMDPASRMLESLPADRAVIEARLLAAAAVGRAATTEDPPPMPTPSLSEESPERPQDPRSVRRRWLWRYLRNYLWSLALCPAALAYMGLAALLVGFVTTWFTIQTMPYRTVLSPLILNDLLSAMGALQFRVMVPLLTAILLASRAGAIVAADMGHRVHASQILAMRNLGVPDRLYLRGAITITVVAAALGFSVVLFGLSALTSERTFNMLLYPDESISRWWEHFFAQLVDEDRWIPRGLGWLLLKMTLSGLVIAGASLRAGLSPKQTGLDINDGISTAVTTALGGVLIVHALVAMVEFGL</sequence>
<dbReference type="InterPro" id="IPR017871">
    <property type="entry name" value="ABC_transporter-like_CS"/>
</dbReference>
<evidence type="ECO:0000256" key="4">
    <source>
        <dbReference type="SAM" id="Phobius"/>
    </source>
</evidence>
<dbReference type="PROSITE" id="PS50893">
    <property type="entry name" value="ABC_TRANSPORTER_2"/>
    <property type="match status" value="1"/>
</dbReference>
<dbReference type="Proteomes" id="UP000434582">
    <property type="component" value="Unassembled WGS sequence"/>
</dbReference>
<dbReference type="InterPro" id="IPR027417">
    <property type="entry name" value="P-loop_NTPase"/>
</dbReference>
<evidence type="ECO:0000259" key="5">
    <source>
        <dbReference type="PROSITE" id="PS50893"/>
    </source>
</evidence>
<keyword evidence="4" id="KW-0812">Transmembrane</keyword>
<dbReference type="Gene3D" id="3.40.50.300">
    <property type="entry name" value="P-loop containing nucleotide triphosphate hydrolases"/>
    <property type="match status" value="1"/>
</dbReference>
<dbReference type="EMBL" id="WIVE01000002">
    <property type="protein sequence ID" value="MQX35267.1"/>
    <property type="molecule type" value="Genomic_DNA"/>
</dbReference>
<dbReference type="PROSITE" id="PS00211">
    <property type="entry name" value="ABC_TRANSPORTER_1"/>
    <property type="match status" value="1"/>
</dbReference>
<dbReference type="Pfam" id="PF02405">
    <property type="entry name" value="MlaE"/>
    <property type="match status" value="1"/>
</dbReference>
<keyword evidence="2 6" id="KW-0067">ATP-binding</keyword>
<name>A0A7X1ZD92_9PROT</name>
<feature type="transmembrane region" description="Helical" evidence="4">
    <location>
        <begin position="396"/>
        <end position="423"/>
    </location>
</feature>
<accession>A0A7X1ZD92</accession>
<dbReference type="GO" id="GO:0043190">
    <property type="term" value="C:ATP-binding cassette (ABC) transporter complex"/>
    <property type="evidence" value="ECO:0007669"/>
    <property type="project" value="InterPro"/>
</dbReference>
<feature type="transmembrane region" description="Helical" evidence="4">
    <location>
        <begin position="295"/>
        <end position="325"/>
    </location>
</feature>
<gene>
    <name evidence="6" type="ORF">GHC57_01920</name>
</gene>
<protein>
    <submittedName>
        <fullName evidence="6">ATP-binding cassette domain-containing protein</fullName>
    </submittedName>
</protein>
<feature type="transmembrane region" description="Helical" evidence="4">
    <location>
        <begin position="461"/>
        <end position="484"/>
    </location>
</feature>
<dbReference type="GO" id="GO:0005524">
    <property type="term" value="F:ATP binding"/>
    <property type="evidence" value="ECO:0007669"/>
    <property type="project" value="UniProtKB-KW"/>
</dbReference>
<dbReference type="GO" id="GO:0022857">
    <property type="term" value="F:transmembrane transporter activity"/>
    <property type="evidence" value="ECO:0007669"/>
    <property type="project" value="TreeGrafter"/>
</dbReference>